<reference evidence="2" key="1">
    <citation type="submission" date="2017-02" db="EMBL/GenBank/DDBJ databases">
        <authorList>
            <person name="Varghese N."/>
            <person name="Submissions S."/>
        </authorList>
    </citation>
    <scope>NUCLEOTIDE SEQUENCE [LARGE SCALE GENOMIC DNA]</scope>
    <source>
        <strain evidence="2">DSM 22224</strain>
    </source>
</reference>
<organism evidence="1 2">
    <name type="scientific">Chitinophaga eiseniae</name>
    <dbReference type="NCBI Taxonomy" id="634771"/>
    <lineage>
        <taxon>Bacteria</taxon>
        <taxon>Pseudomonadati</taxon>
        <taxon>Bacteroidota</taxon>
        <taxon>Chitinophagia</taxon>
        <taxon>Chitinophagales</taxon>
        <taxon>Chitinophagaceae</taxon>
        <taxon>Chitinophaga</taxon>
    </lineage>
</organism>
<name>A0A1T4SPJ4_9BACT</name>
<evidence type="ECO:0000313" key="1">
    <source>
        <dbReference type="EMBL" id="SKA30169.1"/>
    </source>
</evidence>
<evidence type="ECO:0000313" key="2">
    <source>
        <dbReference type="Proteomes" id="UP000190367"/>
    </source>
</evidence>
<accession>A0A1T4SPJ4</accession>
<dbReference type="EMBL" id="FUWZ01000003">
    <property type="protein sequence ID" value="SKA30169.1"/>
    <property type="molecule type" value="Genomic_DNA"/>
</dbReference>
<keyword evidence="2" id="KW-1185">Reference proteome</keyword>
<proteinExistence type="predicted"/>
<sequence>MWKALEAVAKTQKRAITISYKPANGGYVSKNSGKWRIDLMGTIFINKEPMKVLSDAIRFWARAHNIDIEKALQPEQEADNDE</sequence>
<dbReference type="STRING" id="634771.SAMN04488128_103231"/>
<dbReference type="AlphaFoldDB" id="A0A1T4SPJ4"/>
<dbReference type="Proteomes" id="UP000190367">
    <property type="component" value="Unassembled WGS sequence"/>
</dbReference>
<gene>
    <name evidence="1" type="ORF">SAMN04488128_103231</name>
</gene>
<protein>
    <submittedName>
        <fullName evidence="1">Uncharacterized protein</fullName>
    </submittedName>
</protein>